<protein>
    <recommendedName>
        <fullName evidence="4">YvaD family protein</fullName>
    </recommendedName>
</protein>
<dbReference type="InterPro" id="IPR020348">
    <property type="entry name" value="Uncharacterised_YvaD"/>
</dbReference>
<dbReference type="Pfam" id="PF17314">
    <property type="entry name" value="DUF5360"/>
    <property type="match status" value="1"/>
</dbReference>
<comment type="caution">
    <text evidence="2">The sequence shown here is derived from an EMBL/GenBank/DDBJ whole genome shotgun (WGS) entry which is preliminary data.</text>
</comment>
<dbReference type="RefSeq" id="WP_114497697.1">
    <property type="nucleotide sequence ID" value="NZ_QPJW01000007.1"/>
</dbReference>
<evidence type="ECO:0000256" key="1">
    <source>
        <dbReference type="SAM" id="Phobius"/>
    </source>
</evidence>
<feature type="transmembrane region" description="Helical" evidence="1">
    <location>
        <begin position="7"/>
        <end position="28"/>
    </location>
</feature>
<reference evidence="2 3" key="1">
    <citation type="submission" date="2018-07" db="EMBL/GenBank/DDBJ databases">
        <title>Genomic Encyclopedia of Type Strains, Phase III (KMG-III): the genomes of soil and plant-associated and newly described type strains.</title>
        <authorList>
            <person name="Whitman W."/>
        </authorList>
    </citation>
    <scope>NUCLEOTIDE SEQUENCE [LARGE SCALE GENOMIC DNA]</scope>
    <source>
        <strain evidence="2 3">CECT 8333</strain>
    </source>
</reference>
<dbReference type="EMBL" id="QPJW01000007">
    <property type="protein sequence ID" value="RCX18190.1"/>
    <property type="molecule type" value="Genomic_DNA"/>
</dbReference>
<organism evidence="2 3">
    <name type="scientific">Fontibacillus phaseoli</name>
    <dbReference type="NCBI Taxonomy" id="1416533"/>
    <lineage>
        <taxon>Bacteria</taxon>
        <taxon>Bacillati</taxon>
        <taxon>Bacillota</taxon>
        <taxon>Bacilli</taxon>
        <taxon>Bacillales</taxon>
        <taxon>Paenibacillaceae</taxon>
        <taxon>Fontibacillus</taxon>
    </lineage>
</organism>
<evidence type="ECO:0000313" key="3">
    <source>
        <dbReference type="Proteomes" id="UP000253090"/>
    </source>
</evidence>
<feature type="transmembrane region" description="Helical" evidence="1">
    <location>
        <begin position="48"/>
        <end position="66"/>
    </location>
</feature>
<keyword evidence="1" id="KW-0472">Membrane</keyword>
<keyword evidence="1" id="KW-1133">Transmembrane helix</keyword>
<dbReference type="OrthoDB" id="2469007at2"/>
<keyword evidence="3" id="KW-1185">Reference proteome</keyword>
<accession>A0A369B9K2</accession>
<evidence type="ECO:0000313" key="2">
    <source>
        <dbReference type="EMBL" id="RCX18190.1"/>
    </source>
</evidence>
<name>A0A369B9K2_9BACL</name>
<feature type="transmembrane region" description="Helical" evidence="1">
    <location>
        <begin position="104"/>
        <end position="125"/>
    </location>
</feature>
<gene>
    <name evidence="2" type="ORF">DFP94_107145</name>
</gene>
<proteinExistence type="predicted"/>
<dbReference type="AlphaFoldDB" id="A0A369B9K2"/>
<dbReference type="Proteomes" id="UP000253090">
    <property type="component" value="Unassembled WGS sequence"/>
</dbReference>
<evidence type="ECO:0008006" key="4">
    <source>
        <dbReference type="Google" id="ProtNLM"/>
    </source>
</evidence>
<feature type="transmembrane region" description="Helical" evidence="1">
    <location>
        <begin position="78"/>
        <end position="98"/>
    </location>
</feature>
<keyword evidence="1" id="KW-0812">Transmembrane</keyword>
<sequence length="143" mass="16394">MRLSLKSLMVVTDVGFIIYWAITFLEWIPKTYAYQDYSNPLLVSWNMSFLPLDLFISGTGLMAIALSAKRNPLWKPLALISMVLTFCSGLQAIAFWSIRLDFDLLWWIPNLFLMLYPLFFIPGLLQREGGSGRENKNYGSGKN</sequence>